<dbReference type="InterPro" id="IPR011051">
    <property type="entry name" value="RmlC_Cupin_sf"/>
</dbReference>
<dbReference type="InterPro" id="IPR014710">
    <property type="entry name" value="RmlC-like_jellyroll"/>
</dbReference>
<evidence type="ECO:0000313" key="3">
    <source>
        <dbReference type="Proteomes" id="UP000712045"/>
    </source>
</evidence>
<evidence type="ECO:0000313" key="2">
    <source>
        <dbReference type="EMBL" id="MBM7054166.1"/>
    </source>
</evidence>
<keyword evidence="3" id="KW-1185">Reference proteome</keyword>
<dbReference type="Pfam" id="PF12973">
    <property type="entry name" value="Cupin_7"/>
    <property type="match status" value="1"/>
</dbReference>
<proteinExistence type="predicted"/>
<protein>
    <submittedName>
        <fullName evidence="2">Cupin domain-containing protein</fullName>
    </submittedName>
</protein>
<dbReference type="SUPFAM" id="SSF51182">
    <property type="entry name" value="RmlC-like cupins"/>
    <property type="match status" value="1"/>
</dbReference>
<sequence>MSMSEMNGTNALPQLYGGIPGKSFGPVDYEFQPLMRDGRVGVEMHSLYSTRETGADGPAAAIVRYLPNGKAQPHRHPGYEIIWILEGEIETDDGVYPAGSLLVMPPDSVHTPRSPKGAVGFVVWEQPVRPVD</sequence>
<dbReference type="RefSeq" id="WP_205082339.1">
    <property type="nucleotide sequence ID" value="NZ_JAFEUF010000034.1"/>
</dbReference>
<feature type="domain" description="ChrR-like cupin" evidence="1">
    <location>
        <begin position="30"/>
        <end position="124"/>
    </location>
</feature>
<accession>A0ABS2HSZ8</accession>
<dbReference type="EMBL" id="JAFEUF010000034">
    <property type="protein sequence ID" value="MBM7054166.1"/>
    <property type="molecule type" value="Genomic_DNA"/>
</dbReference>
<organism evidence="2 3">
    <name type="scientific">Streptomyces durocortorensis</name>
    <dbReference type="NCBI Taxonomy" id="2811104"/>
    <lineage>
        <taxon>Bacteria</taxon>
        <taxon>Bacillati</taxon>
        <taxon>Actinomycetota</taxon>
        <taxon>Actinomycetes</taxon>
        <taxon>Kitasatosporales</taxon>
        <taxon>Streptomycetaceae</taxon>
        <taxon>Streptomyces</taxon>
    </lineage>
</organism>
<gene>
    <name evidence="2" type="ORF">JS521_09895</name>
</gene>
<comment type="caution">
    <text evidence="2">The sequence shown here is derived from an EMBL/GenBank/DDBJ whole genome shotgun (WGS) entry which is preliminary data.</text>
</comment>
<dbReference type="Proteomes" id="UP000712045">
    <property type="component" value="Unassembled WGS sequence"/>
</dbReference>
<dbReference type="InterPro" id="IPR025979">
    <property type="entry name" value="ChrR-like_cupin_dom"/>
</dbReference>
<name>A0ABS2HSZ8_9ACTN</name>
<dbReference type="Gene3D" id="2.60.120.10">
    <property type="entry name" value="Jelly Rolls"/>
    <property type="match status" value="1"/>
</dbReference>
<reference evidence="2 3" key="1">
    <citation type="submission" date="2021-02" db="EMBL/GenBank/DDBJ databases">
        <title>Genome Streptomyces sp. RHZ10.</title>
        <authorList>
            <person name="Besaury L."/>
        </authorList>
    </citation>
    <scope>NUCLEOTIDE SEQUENCE [LARGE SCALE GENOMIC DNA]</scope>
    <source>
        <strain evidence="2 3">RHZ10</strain>
    </source>
</reference>
<evidence type="ECO:0000259" key="1">
    <source>
        <dbReference type="Pfam" id="PF12973"/>
    </source>
</evidence>